<name>A0ABR2PZ25_9ROSI</name>
<dbReference type="EMBL" id="JBBPBN010000048">
    <property type="protein sequence ID" value="KAK8993696.1"/>
    <property type="molecule type" value="Genomic_DNA"/>
</dbReference>
<proteinExistence type="predicted"/>
<dbReference type="Proteomes" id="UP001396334">
    <property type="component" value="Unassembled WGS sequence"/>
</dbReference>
<reference evidence="1 2" key="1">
    <citation type="journal article" date="2024" name="G3 (Bethesda)">
        <title>Genome assembly of Hibiscus sabdariffa L. provides insights into metabolisms of medicinal natural products.</title>
        <authorList>
            <person name="Kim T."/>
        </authorList>
    </citation>
    <scope>NUCLEOTIDE SEQUENCE [LARGE SCALE GENOMIC DNA]</scope>
    <source>
        <strain evidence="1">TK-2024</strain>
        <tissue evidence="1">Old leaves</tissue>
    </source>
</reference>
<accession>A0ABR2PZ25</accession>
<gene>
    <name evidence="1" type="ORF">V6N11_007918</name>
</gene>
<sequence>MVTDAGYWDWSRVQGLLPEAVLDCMAATSPTVPQLGSDVPGWRWDEKREFRESILEKANRLIAECVMDFRSPQQHTTTAPSSAPKWEGPDRGWIKGNVDAAVNQSDESVATLKGVVLVVPSGDVADLVIVEQSSWRECSLVAGSNDYHCMTVDPGG</sequence>
<keyword evidence="2" id="KW-1185">Reference proteome</keyword>
<evidence type="ECO:0000313" key="2">
    <source>
        <dbReference type="Proteomes" id="UP001396334"/>
    </source>
</evidence>
<evidence type="ECO:0000313" key="1">
    <source>
        <dbReference type="EMBL" id="KAK8993696.1"/>
    </source>
</evidence>
<protein>
    <submittedName>
        <fullName evidence="1">Uncharacterized protein</fullName>
    </submittedName>
</protein>
<comment type="caution">
    <text evidence="1">The sequence shown here is derived from an EMBL/GenBank/DDBJ whole genome shotgun (WGS) entry which is preliminary data.</text>
</comment>
<organism evidence="1 2">
    <name type="scientific">Hibiscus sabdariffa</name>
    <name type="common">roselle</name>
    <dbReference type="NCBI Taxonomy" id="183260"/>
    <lineage>
        <taxon>Eukaryota</taxon>
        <taxon>Viridiplantae</taxon>
        <taxon>Streptophyta</taxon>
        <taxon>Embryophyta</taxon>
        <taxon>Tracheophyta</taxon>
        <taxon>Spermatophyta</taxon>
        <taxon>Magnoliopsida</taxon>
        <taxon>eudicotyledons</taxon>
        <taxon>Gunneridae</taxon>
        <taxon>Pentapetalae</taxon>
        <taxon>rosids</taxon>
        <taxon>malvids</taxon>
        <taxon>Malvales</taxon>
        <taxon>Malvaceae</taxon>
        <taxon>Malvoideae</taxon>
        <taxon>Hibiscus</taxon>
    </lineage>
</organism>